<dbReference type="RefSeq" id="WP_245983979.1">
    <property type="nucleotide sequence ID" value="NZ_RBLG01000001.1"/>
</dbReference>
<dbReference type="Proteomes" id="UP000276282">
    <property type="component" value="Unassembled WGS sequence"/>
</dbReference>
<dbReference type="PROSITE" id="PS51257">
    <property type="entry name" value="PROKAR_LIPOPROTEIN"/>
    <property type="match status" value="1"/>
</dbReference>
<evidence type="ECO:0000313" key="2">
    <source>
        <dbReference type="Proteomes" id="UP000276282"/>
    </source>
</evidence>
<evidence type="ECO:0000313" key="1">
    <source>
        <dbReference type="EMBL" id="RKS55523.1"/>
    </source>
</evidence>
<accession>A0A495PYL2</accession>
<dbReference type="EMBL" id="RBLG01000001">
    <property type="protein sequence ID" value="RKS55523.1"/>
    <property type="molecule type" value="Genomic_DNA"/>
</dbReference>
<keyword evidence="2" id="KW-1185">Reference proteome</keyword>
<gene>
    <name evidence="1" type="ORF">BC962_0486</name>
</gene>
<name>A0A495PYL2_9FLAO</name>
<proteinExistence type="predicted"/>
<protein>
    <submittedName>
        <fullName evidence="1">Uncharacterized protein</fullName>
    </submittedName>
</protein>
<reference evidence="1 2" key="1">
    <citation type="submission" date="2018-10" db="EMBL/GenBank/DDBJ databases">
        <title>Genomic Encyclopedia of Archaeal and Bacterial Type Strains, Phase II (KMG-II): from individual species to whole genera.</title>
        <authorList>
            <person name="Goeker M."/>
        </authorList>
    </citation>
    <scope>NUCLEOTIDE SEQUENCE [LARGE SCALE GENOMIC DNA]</scope>
    <source>
        <strain evidence="1 2">DSM 19839</strain>
    </source>
</reference>
<sequence length="126" mass="13661">MMKFLILVLLLAGTAGSCDRSEDDQEISSKDLDLQFEAITNLVATQNCSDSSQCSYMAYGSKACGGPKGYLVFSSDVDTVKLRTLVDNYTKAEDTYNQQNGIISDCSIVPPPQNINCIDGNCVKID</sequence>
<dbReference type="AlphaFoldDB" id="A0A495PYL2"/>
<organism evidence="1 2">
    <name type="scientific">Gillisia mitskevichiae</name>
    <dbReference type="NCBI Taxonomy" id="270921"/>
    <lineage>
        <taxon>Bacteria</taxon>
        <taxon>Pseudomonadati</taxon>
        <taxon>Bacteroidota</taxon>
        <taxon>Flavobacteriia</taxon>
        <taxon>Flavobacteriales</taxon>
        <taxon>Flavobacteriaceae</taxon>
        <taxon>Gillisia</taxon>
    </lineage>
</organism>
<comment type="caution">
    <text evidence="1">The sequence shown here is derived from an EMBL/GenBank/DDBJ whole genome shotgun (WGS) entry which is preliminary data.</text>
</comment>